<comment type="similarity">
    <text evidence="1 4">Belongs to the bacterial solute-binding protein 3 family.</text>
</comment>
<dbReference type="Proteomes" id="UP000069926">
    <property type="component" value="Chromosome"/>
</dbReference>
<dbReference type="PROSITE" id="PS01039">
    <property type="entry name" value="SBP_BACTERIAL_3"/>
    <property type="match status" value="1"/>
</dbReference>
<name>A0A0X9W318_9GAMM</name>
<sequence length="274" mass="30788">MIFNFLIIILYTALNLISEISYADKLNDIKKTKTIRIAVFDSNPPFGFIDPNTKKLAGYDIDIAKKIANNLNVKLILRPTNPANRIPLLISGKVDLIGANFTITSERAKQIHFSIPIFSTEQKFIARKGLLKTINDITMLRIGADKGTVQEITLRKYYPNIKIISYDDTPFAFAALQNGNVQAITQDDAKLIGLLSNLPENIKRNYEISPFSITHEYQALAAVKGETNLINAINNILLNLENNGQAKIIYDRWFGPKTKAELPRGSFQFTISKK</sequence>
<reference evidence="6 7" key="1">
    <citation type="submission" date="2016-01" db="EMBL/GenBank/DDBJ databases">
        <title>Genome sequence of Ca. Arsenophonus lipopteni, the exclusive symbiont of a blood sucking fly Lipoptena cervi (Diptera: Hippoboscidae).</title>
        <authorList>
            <person name="Novakova E."/>
            <person name="Hypsa V."/>
            <person name="Nguyen P."/>
            <person name="Husnik F."/>
            <person name="Darby A.C."/>
        </authorList>
    </citation>
    <scope>NUCLEOTIDE SEQUENCE [LARGE SCALE GENOMIC DNA]</scope>
    <source>
        <strain evidence="6 7">CB</strain>
    </source>
</reference>
<keyword evidence="2" id="KW-0813">Transport</keyword>
<dbReference type="InterPro" id="IPR051455">
    <property type="entry name" value="Bact_solute-bind_prot3"/>
</dbReference>
<dbReference type="GO" id="GO:0030288">
    <property type="term" value="C:outer membrane-bounded periplasmic space"/>
    <property type="evidence" value="ECO:0007669"/>
    <property type="project" value="TreeGrafter"/>
</dbReference>
<dbReference type="EMBL" id="CP013920">
    <property type="protein sequence ID" value="AMA64909.1"/>
    <property type="molecule type" value="Genomic_DNA"/>
</dbReference>
<dbReference type="Gene3D" id="3.40.190.10">
    <property type="entry name" value="Periplasmic binding protein-like II"/>
    <property type="match status" value="2"/>
</dbReference>
<protein>
    <submittedName>
        <fullName evidence="6">ABC transporter glutamine-binding protein GlnH</fullName>
    </submittedName>
</protein>
<evidence type="ECO:0000256" key="3">
    <source>
        <dbReference type="ARBA" id="ARBA00022729"/>
    </source>
</evidence>
<gene>
    <name evidence="6" type="primary">glnH</name>
    <name evidence="6" type="ORF">AUT07_00328</name>
</gene>
<evidence type="ECO:0000256" key="2">
    <source>
        <dbReference type="ARBA" id="ARBA00022448"/>
    </source>
</evidence>
<dbReference type="Pfam" id="PF00497">
    <property type="entry name" value="SBP_bac_3"/>
    <property type="match status" value="1"/>
</dbReference>
<accession>A0A0X9W318</accession>
<keyword evidence="3" id="KW-0732">Signal</keyword>
<dbReference type="RefSeq" id="WP_066283342.1">
    <property type="nucleotide sequence ID" value="NZ_CP013920.1"/>
</dbReference>
<organism evidence="6 7">
    <name type="scientific">Candidatus Arsenophonus lipoptenae</name>
    <dbReference type="NCBI Taxonomy" id="634113"/>
    <lineage>
        <taxon>Bacteria</taxon>
        <taxon>Pseudomonadati</taxon>
        <taxon>Pseudomonadota</taxon>
        <taxon>Gammaproteobacteria</taxon>
        <taxon>Enterobacterales</taxon>
        <taxon>Morganellaceae</taxon>
        <taxon>Arsenophonus</taxon>
    </lineage>
</organism>
<evidence type="ECO:0000313" key="6">
    <source>
        <dbReference type="EMBL" id="AMA64909.1"/>
    </source>
</evidence>
<dbReference type="PANTHER" id="PTHR30085">
    <property type="entry name" value="AMINO ACID ABC TRANSPORTER PERMEASE"/>
    <property type="match status" value="1"/>
</dbReference>
<dbReference type="OrthoDB" id="7241844at2"/>
<dbReference type="InterPro" id="IPR001638">
    <property type="entry name" value="Solute-binding_3/MltF_N"/>
</dbReference>
<dbReference type="STRING" id="634113.AUT07_00328"/>
<keyword evidence="7" id="KW-1185">Reference proteome</keyword>
<dbReference type="KEGG" id="asy:AUT07_00328"/>
<dbReference type="PATRIC" id="fig|634113.3.peg.319"/>
<feature type="domain" description="Solute-binding protein family 3/N-terminal" evidence="5">
    <location>
        <begin position="34"/>
        <end position="257"/>
    </location>
</feature>
<evidence type="ECO:0000313" key="7">
    <source>
        <dbReference type="Proteomes" id="UP000069926"/>
    </source>
</evidence>
<dbReference type="SUPFAM" id="SSF53850">
    <property type="entry name" value="Periplasmic binding protein-like II"/>
    <property type="match status" value="1"/>
</dbReference>
<evidence type="ECO:0000256" key="4">
    <source>
        <dbReference type="RuleBase" id="RU003744"/>
    </source>
</evidence>
<evidence type="ECO:0000256" key="1">
    <source>
        <dbReference type="ARBA" id="ARBA00010333"/>
    </source>
</evidence>
<dbReference type="SMART" id="SM00062">
    <property type="entry name" value="PBPb"/>
    <property type="match status" value="1"/>
</dbReference>
<proteinExistence type="inferred from homology"/>
<evidence type="ECO:0000259" key="5">
    <source>
        <dbReference type="SMART" id="SM00062"/>
    </source>
</evidence>
<dbReference type="AlphaFoldDB" id="A0A0X9W318"/>
<dbReference type="InterPro" id="IPR018313">
    <property type="entry name" value="SBP_3_CS"/>
</dbReference>
<dbReference type="PANTHER" id="PTHR30085:SF6">
    <property type="entry name" value="ABC TRANSPORTER GLUTAMINE-BINDING PROTEIN GLNH"/>
    <property type="match status" value="1"/>
</dbReference>
<dbReference type="GO" id="GO:0005576">
    <property type="term" value="C:extracellular region"/>
    <property type="evidence" value="ECO:0007669"/>
    <property type="project" value="TreeGrafter"/>
</dbReference>
<dbReference type="GO" id="GO:0006865">
    <property type="term" value="P:amino acid transport"/>
    <property type="evidence" value="ECO:0007669"/>
    <property type="project" value="TreeGrafter"/>
</dbReference>